<evidence type="ECO:0000313" key="1">
    <source>
        <dbReference type="EMBL" id="CAD8214193.1"/>
    </source>
</evidence>
<organism evidence="1 2">
    <name type="scientific">Paramecium pentaurelia</name>
    <dbReference type="NCBI Taxonomy" id="43138"/>
    <lineage>
        <taxon>Eukaryota</taxon>
        <taxon>Sar</taxon>
        <taxon>Alveolata</taxon>
        <taxon>Ciliophora</taxon>
        <taxon>Intramacronucleata</taxon>
        <taxon>Oligohymenophorea</taxon>
        <taxon>Peniculida</taxon>
        <taxon>Parameciidae</taxon>
        <taxon>Paramecium</taxon>
    </lineage>
</organism>
<gene>
    <name evidence="1" type="ORF">PPENT_87.1.T1990004</name>
</gene>
<keyword evidence="2" id="KW-1185">Reference proteome</keyword>
<evidence type="ECO:0000313" key="2">
    <source>
        <dbReference type="Proteomes" id="UP000689195"/>
    </source>
</evidence>
<protein>
    <submittedName>
        <fullName evidence="1">Uncharacterized protein</fullName>
    </submittedName>
</protein>
<name>A0A8S1YKN7_9CILI</name>
<dbReference type="AlphaFoldDB" id="A0A8S1YKN7"/>
<proteinExistence type="predicted"/>
<reference evidence="1" key="1">
    <citation type="submission" date="2021-01" db="EMBL/GenBank/DDBJ databases">
        <authorList>
            <consortium name="Genoscope - CEA"/>
            <person name="William W."/>
        </authorList>
    </citation>
    <scope>NUCLEOTIDE SEQUENCE</scope>
</reference>
<comment type="caution">
    <text evidence="1">The sequence shown here is derived from an EMBL/GenBank/DDBJ whole genome shotgun (WGS) entry which is preliminary data.</text>
</comment>
<sequence>MINIKKLEEEDKLKTKKTVEDQNSNLSYCKKKKNQIAEVNSKESELQSVQKKVDSTYIINRKIITIRAGKSTIQLQHLINYRFNNIQKHYNFLILIGVQIAKLLIMERLLGYLVIVDVIAFINKHFKELENNIFILNAQWNMFFLMEQDLEI</sequence>
<dbReference type="Proteomes" id="UP000689195">
    <property type="component" value="Unassembled WGS sequence"/>
</dbReference>
<dbReference type="EMBL" id="CAJJDO010000199">
    <property type="protein sequence ID" value="CAD8214193.1"/>
    <property type="molecule type" value="Genomic_DNA"/>
</dbReference>
<accession>A0A8S1YKN7</accession>